<keyword evidence="8" id="KW-1133">Transmembrane helix</keyword>
<keyword evidence="11" id="KW-0503">Monooxygenase</keyword>
<dbReference type="GO" id="GO:0016020">
    <property type="term" value="C:membrane"/>
    <property type="evidence" value="ECO:0007669"/>
    <property type="project" value="UniProtKB-SubCell"/>
</dbReference>
<evidence type="ECO:0000256" key="2">
    <source>
        <dbReference type="ARBA" id="ARBA00004370"/>
    </source>
</evidence>
<evidence type="ECO:0000256" key="9">
    <source>
        <dbReference type="ARBA" id="ARBA00023002"/>
    </source>
</evidence>
<dbReference type="EMBL" id="JAYKXP010000126">
    <property type="protein sequence ID" value="KAK7024345.1"/>
    <property type="molecule type" value="Genomic_DNA"/>
</dbReference>
<dbReference type="PRINTS" id="PR00465">
    <property type="entry name" value="EP450IV"/>
</dbReference>
<comment type="pathway">
    <text evidence="3">Secondary metabolite biosynthesis; terpenoid biosynthesis.</text>
</comment>
<evidence type="ECO:0000256" key="13">
    <source>
        <dbReference type="PIRSR" id="PIRSR602403-1"/>
    </source>
</evidence>
<protein>
    <recommendedName>
        <fullName evidence="16">Cytochrome P450</fullName>
    </recommendedName>
</protein>
<accession>A0AAW0BEM9</accession>
<evidence type="ECO:0000256" key="1">
    <source>
        <dbReference type="ARBA" id="ARBA00001971"/>
    </source>
</evidence>
<keyword evidence="6" id="KW-0812">Transmembrane</keyword>
<evidence type="ECO:0000256" key="10">
    <source>
        <dbReference type="ARBA" id="ARBA00023004"/>
    </source>
</evidence>
<reference evidence="14 15" key="1">
    <citation type="submission" date="2024-01" db="EMBL/GenBank/DDBJ databases">
        <title>A draft genome for a cacao thread blight-causing isolate of Paramarasmius palmivorus.</title>
        <authorList>
            <person name="Baruah I.K."/>
            <person name="Bukari Y."/>
            <person name="Amoako-Attah I."/>
            <person name="Meinhardt L.W."/>
            <person name="Bailey B.A."/>
            <person name="Cohen S.P."/>
        </authorList>
    </citation>
    <scope>NUCLEOTIDE SEQUENCE [LARGE SCALE GENOMIC DNA]</scope>
    <source>
        <strain evidence="14 15">GH-12</strain>
    </source>
</reference>
<dbReference type="GO" id="GO:0004497">
    <property type="term" value="F:monooxygenase activity"/>
    <property type="evidence" value="ECO:0007669"/>
    <property type="project" value="UniProtKB-KW"/>
</dbReference>
<organism evidence="14 15">
    <name type="scientific">Paramarasmius palmivorus</name>
    <dbReference type="NCBI Taxonomy" id="297713"/>
    <lineage>
        <taxon>Eukaryota</taxon>
        <taxon>Fungi</taxon>
        <taxon>Dikarya</taxon>
        <taxon>Basidiomycota</taxon>
        <taxon>Agaricomycotina</taxon>
        <taxon>Agaricomycetes</taxon>
        <taxon>Agaricomycetidae</taxon>
        <taxon>Agaricales</taxon>
        <taxon>Marasmiineae</taxon>
        <taxon>Marasmiaceae</taxon>
        <taxon>Paramarasmius</taxon>
    </lineage>
</organism>
<dbReference type="InterPro" id="IPR002403">
    <property type="entry name" value="Cyt_P450_E_grp-IV"/>
</dbReference>
<proteinExistence type="inferred from homology"/>
<dbReference type="InterPro" id="IPR001128">
    <property type="entry name" value="Cyt_P450"/>
</dbReference>
<name>A0AAW0BEM9_9AGAR</name>
<dbReference type="AlphaFoldDB" id="A0AAW0BEM9"/>
<keyword evidence="7 13" id="KW-0479">Metal-binding</keyword>
<comment type="caution">
    <text evidence="14">The sequence shown here is derived from an EMBL/GenBank/DDBJ whole genome shotgun (WGS) entry which is preliminary data.</text>
</comment>
<evidence type="ECO:0000256" key="6">
    <source>
        <dbReference type="ARBA" id="ARBA00022692"/>
    </source>
</evidence>
<dbReference type="GO" id="GO:0016705">
    <property type="term" value="F:oxidoreductase activity, acting on paired donors, with incorporation or reduction of molecular oxygen"/>
    <property type="evidence" value="ECO:0007669"/>
    <property type="project" value="InterPro"/>
</dbReference>
<evidence type="ECO:0000256" key="11">
    <source>
        <dbReference type="ARBA" id="ARBA00023033"/>
    </source>
</evidence>
<dbReference type="PANTHER" id="PTHR24305:SF166">
    <property type="entry name" value="CYTOCHROME P450 12A4, MITOCHONDRIAL-RELATED"/>
    <property type="match status" value="1"/>
</dbReference>
<evidence type="ECO:0000256" key="8">
    <source>
        <dbReference type="ARBA" id="ARBA00022989"/>
    </source>
</evidence>
<dbReference type="Pfam" id="PF00067">
    <property type="entry name" value="p450"/>
    <property type="match status" value="1"/>
</dbReference>
<evidence type="ECO:0008006" key="16">
    <source>
        <dbReference type="Google" id="ProtNLM"/>
    </source>
</evidence>
<dbReference type="SUPFAM" id="SSF48264">
    <property type="entry name" value="Cytochrome P450"/>
    <property type="match status" value="1"/>
</dbReference>
<evidence type="ECO:0000256" key="7">
    <source>
        <dbReference type="ARBA" id="ARBA00022723"/>
    </source>
</evidence>
<keyword evidence="9" id="KW-0560">Oxidoreductase</keyword>
<comment type="similarity">
    <text evidence="4">Belongs to the cytochrome P450 family.</text>
</comment>
<keyword evidence="12" id="KW-0472">Membrane</keyword>
<evidence type="ECO:0000313" key="15">
    <source>
        <dbReference type="Proteomes" id="UP001383192"/>
    </source>
</evidence>
<comment type="subcellular location">
    <subcellularLocation>
        <location evidence="2">Membrane</location>
    </subcellularLocation>
</comment>
<evidence type="ECO:0000256" key="3">
    <source>
        <dbReference type="ARBA" id="ARBA00004721"/>
    </source>
</evidence>
<evidence type="ECO:0000256" key="5">
    <source>
        <dbReference type="ARBA" id="ARBA00022617"/>
    </source>
</evidence>
<sequence>MYALDKLAERVAQGADRLNLSLWASQLALDAIGEATFGHEFGALEGHTDDLFRANKQLVYVSPRRLSPRLLTLGSRRFGDTSSKTLLIRAIQRYIPIELMAWLSNIKPSNDAIVTRTGGSIRRIAARDILAKAKQEAKGCELDRRRDILSVLVQCNNATEAKKRMSDEEVISQTVAIIQAGHSVTGAFMAWLFHELARHPEDQERIYQEIQDFRSKNGADAPLRAEDYEEMTYLTACLKENLRYHPALPTLAREATTGDIIPLAIPVVSPTTGKTITHIPVQKGQRVMLDFGSYQRLKHVWGEDADTWNPSRFLNQDRKLNFQYNVGMYANILSFSGGVQGCIGWRFALAEAQTIVIGILERLKLILPPEGIEIQGVRSGMNVPMVAGKWDEGMQVPLVLERREK</sequence>
<evidence type="ECO:0000256" key="12">
    <source>
        <dbReference type="ARBA" id="ARBA00023136"/>
    </source>
</evidence>
<dbReference type="InterPro" id="IPR036396">
    <property type="entry name" value="Cyt_P450_sf"/>
</dbReference>
<dbReference type="GO" id="GO:0005506">
    <property type="term" value="F:iron ion binding"/>
    <property type="evidence" value="ECO:0007669"/>
    <property type="project" value="InterPro"/>
</dbReference>
<keyword evidence="5 13" id="KW-0349">Heme</keyword>
<evidence type="ECO:0000256" key="4">
    <source>
        <dbReference type="ARBA" id="ARBA00010617"/>
    </source>
</evidence>
<dbReference type="GO" id="GO:0020037">
    <property type="term" value="F:heme binding"/>
    <property type="evidence" value="ECO:0007669"/>
    <property type="project" value="InterPro"/>
</dbReference>
<dbReference type="InterPro" id="IPR050121">
    <property type="entry name" value="Cytochrome_P450_monoxygenase"/>
</dbReference>
<dbReference type="PRINTS" id="PR00385">
    <property type="entry name" value="P450"/>
</dbReference>
<comment type="cofactor">
    <cofactor evidence="1 13">
        <name>heme</name>
        <dbReference type="ChEBI" id="CHEBI:30413"/>
    </cofactor>
</comment>
<keyword evidence="10 13" id="KW-0408">Iron</keyword>
<dbReference type="Gene3D" id="1.10.630.10">
    <property type="entry name" value="Cytochrome P450"/>
    <property type="match status" value="1"/>
</dbReference>
<dbReference type="Proteomes" id="UP001383192">
    <property type="component" value="Unassembled WGS sequence"/>
</dbReference>
<keyword evidence="15" id="KW-1185">Reference proteome</keyword>
<feature type="binding site" description="axial binding residue" evidence="13">
    <location>
        <position position="342"/>
    </location>
    <ligand>
        <name>heme</name>
        <dbReference type="ChEBI" id="CHEBI:30413"/>
    </ligand>
    <ligandPart>
        <name>Fe</name>
        <dbReference type="ChEBI" id="CHEBI:18248"/>
    </ligandPart>
</feature>
<evidence type="ECO:0000313" key="14">
    <source>
        <dbReference type="EMBL" id="KAK7024345.1"/>
    </source>
</evidence>
<dbReference type="PANTHER" id="PTHR24305">
    <property type="entry name" value="CYTOCHROME P450"/>
    <property type="match status" value="1"/>
</dbReference>
<gene>
    <name evidence="14" type="ORF">VNI00_016388</name>
</gene>